<dbReference type="AlphaFoldDB" id="A0A195CLM0"/>
<feature type="region of interest" description="Disordered" evidence="10">
    <location>
        <begin position="187"/>
        <end position="211"/>
    </location>
</feature>
<keyword evidence="9" id="KW-0539">Nucleus</keyword>
<evidence type="ECO:0000256" key="6">
    <source>
        <dbReference type="ARBA" id="ARBA00023125"/>
    </source>
</evidence>
<keyword evidence="6" id="KW-0238">DNA-binding</keyword>
<evidence type="ECO:0000256" key="1">
    <source>
        <dbReference type="ARBA" id="ARBA00004123"/>
    </source>
</evidence>
<accession>A0A195CLM0</accession>
<protein>
    <submittedName>
        <fullName evidence="12">Knirps-related protein</fullName>
    </submittedName>
</protein>
<dbReference type="EMBL" id="KQ977642">
    <property type="protein sequence ID" value="KYN00969.1"/>
    <property type="molecule type" value="Genomic_DNA"/>
</dbReference>
<dbReference type="GO" id="GO:0003700">
    <property type="term" value="F:DNA-binding transcription factor activity"/>
    <property type="evidence" value="ECO:0007669"/>
    <property type="project" value="InterPro"/>
</dbReference>
<evidence type="ECO:0000313" key="13">
    <source>
        <dbReference type="Proteomes" id="UP000078542"/>
    </source>
</evidence>
<feature type="region of interest" description="Disordered" evidence="10">
    <location>
        <begin position="157"/>
        <end position="176"/>
    </location>
</feature>
<keyword evidence="5" id="KW-0805">Transcription regulation</keyword>
<keyword evidence="7" id="KW-0804">Transcription</keyword>
<dbReference type="GO" id="GO:0005634">
    <property type="term" value="C:nucleus"/>
    <property type="evidence" value="ECO:0007669"/>
    <property type="project" value="UniProtKB-SubCell"/>
</dbReference>
<dbReference type="PROSITE" id="PS00031">
    <property type="entry name" value="NUCLEAR_REC_DBD_1"/>
    <property type="match status" value="1"/>
</dbReference>
<evidence type="ECO:0000256" key="3">
    <source>
        <dbReference type="ARBA" id="ARBA00022771"/>
    </source>
</evidence>
<evidence type="ECO:0000256" key="7">
    <source>
        <dbReference type="ARBA" id="ARBA00023163"/>
    </source>
</evidence>
<evidence type="ECO:0000256" key="4">
    <source>
        <dbReference type="ARBA" id="ARBA00022833"/>
    </source>
</evidence>
<dbReference type="InterPro" id="IPR050200">
    <property type="entry name" value="Nuclear_hormone_rcpt_NR3"/>
</dbReference>
<feature type="region of interest" description="Disordered" evidence="10">
    <location>
        <begin position="359"/>
        <end position="435"/>
    </location>
</feature>
<keyword evidence="2" id="KW-0479">Metal-binding</keyword>
<dbReference type="Gene3D" id="3.30.50.10">
    <property type="entry name" value="Erythroid Transcription Factor GATA-1, subunit A"/>
    <property type="match status" value="1"/>
</dbReference>
<keyword evidence="3" id="KW-0863">Zinc-finger</keyword>
<dbReference type="GO" id="GO:0043565">
    <property type="term" value="F:sequence-specific DNA binding"/>
    <property type="evidence" value="ECO:0007669"/>
    <property type="project" value="InterPro"/>
</dbReference>
<evidence type="ECO:0000256" key="5">
    <source>
        <dbReference type="ARBA" id="ARBA00023015"/>
    </source>
</evidence>
<evidence type="ECO:0000313" key="12">
    <source>
        <dbReference type="EMBL" id="KYN00969.1"/>
    </source>
</evidence>
<gene>
    <name evidence="12" type="ORF">ALC62_08195</name>
</gene>
<dbReference type="Proteomes" id="UP000078542">
    <property type="component" value="Unassembled WGS sequence"/>
</dbReference>
<dbReference type="Pfam" id="PF00105">
    <property type="entry name" value="zf-C4"/>
    <property type="match status" value="1"/>
</dbReference>
<evidence type="ECO:0000259" key="11">
    <source>
        <dbReference type="PROSITE" id="PS51030"/>
    </source>
</evidence>
<sequence>MQNNLFVHSQIVNILRNRLYILLQMNQQCKVCGEPAAGFHFGAFTCEGCKSFFGRSYNNLNSIADCKNDGKCVINKKNRTACKSCRLRKCIFVGMSKSGSRYGRRSNWFKIHCLLQQQQQQEQQQQQLEQQMQQQQPLQQRQQHQQHYQPTILMSHQLSQQQRNPTSSPIHGIHGNQCRDETLMMNADDYKNSNSPNISSPESHNSDSSVDVSERRAAFAGHPSIRQLPHLPPVDLSALSLPLGFPLSGMPLLPSPFIPPPSIAIFPPYAHAVYHATSHNAPHHLMASHPSSIPRRSPVITSDENDEPATATTSTVTTTTATTTALRISTSLAYSKDFYEKNNNNDRFCLDMVLKSEQTSERPRKRILSEDNSTECSPEREVTCSPPPQDDPMDLSMKTVATPDRLQKEIDDEIDNASDAESSAAKKPIDLTTRS</sequence>
<feature type="domain" description="Nuclear receptor" evidence="11">
    <location>
        <begin position="26"/>
        <end position="102"/>
    </location>
</feature>
<feature type="compositionally biased region" description="Polar residues" evidence="10">
    <location>
        <begin position="157"/>
        <end position="169"/>
    </location>
</feature>
<dbReference type="PANTHER" id="PTHR48092">
    <property type="entry name" value="KNIRPS-RELATED PROTEIN-RELATED"/>
    <property type="match status" value="1"/>
</dbReference>
<organism evidence="12 13">
    <name type="scientific">Cyphomyrmex costatus</name>
    <dbReference type="NCBI Taxonomy" id="456900"/>
    <lineage>
        <taxon>Eukaryota</taxon>
        <taxon>Metazoa</taxon>
        <taxon>Ecdysozoa</taxon>
        <taxon>Arthropoda</taxon>
        <taxon>Hexapoda</taxon>
        <taxon>Insecta</taxon>
        <taxon>Pterygota</taxon>
        <taxon>Neoptera</taxon>
        <taxon>Endopterygota</taxon>
        <taxon>Hymenoptera</taxon>
        <taxon>Apocrita</taxon>
        <taxon>Aculeata</taxon>
        <taxon>Formicoidea</taxon>
        <taxon>Formicidae</taxon>
        <taxon>Myrmicinae</taxon>
        <taxon>Cyphomyrmex</taxon>
    </lineage>
</organism>
<evidence type="ECO:0000256" key="2">
    <source>
        <dbReference type="ARBA" id="ARBA00022723"/>
    </source>
</evidence>
<dbReference type="PRINTS" id="PR00047">
    <property type="entry name" value="STROIDFINGER"/>
</dbReference>
<dbReference type="SMART" id="SM00399">
    <property type="entry name" value="ZnF_C4"/>
    <property type="match status" value="1"/>
</dbReference>
<dbReference type="PROSITE" id="PS51030">
    <property type="entry name" value="NUCLEAR_REC_DBD_2"/>
    <property type="match status" value="1"/>
</dbReference>
<keyword evidence="13" id="KW-1185">Reference proteome</keyword>
<dbReference type="STRING" id="456900.A0A195CLM0"/>
<comment type="subcellular location">
    <subcellularLocation>
        <location evidence="1">Nucleus</location>
    </subcellularLocation>
</comment>
<name>A0A195CLM0_9HYME</name>
<dbReference type="InterPro" id="IPR001628">
    <property type="entry name" value="Znf_hrmn_rcpt"/>
</dbReference>
<dbReference type="InterPro" id="IPR013088">
    <property type="entry name" value="Znf_NHR/GATA"/>
</dbReference>
<dbReference type="GO" id="GO:0008270">
    <property type="term" value="F:zinc ion binding"/>
    <property type="evidence" value="ECO:0007669"/>
    <property type="project" value="UniProtKB-KW"/>
</dbReference>
<feature type="compositionally biased region" description="Low complexity" evidence="10">
    <location>
        <begin position="192"/>
        <end position="203"/>
    </location>
</feature>
<proteinExistence type="predicted"/>
<reference evidence="12 13" key="1">
    <citation type="submission" date="2016-03" db="EMBL/GenBank/DDBJ databases">
        <title>Cyphomyrmex costatus WGS genome.</title>
        <authorList>
            <person name="Nygaard S."/>
            <person name="Hu H."/>
            <person name="Boomsma J."/>
            <person name="Zhang G."/>
        </authorList>
    </citation>
    <scope>NUCLEOTIDE SEQUENCE [LARGE SCALE GENOMIC DNA]</scope>
    <source>
        <strain evidence="12">MS0001</strain>
        <tissue evidence="12">Whole body</tissue>
    </source>
</reference>
<dbReference type="SUPFAM" id="SSF57716">
    <property type="entry name" value="Glucocorticoid receptor-like (DNA-binding domain)"/>
    <property type="match status" value="1"/>
</dbReference>
<evidence type="ECO:0000256" key="10">
    <source>
        <dbReference type="SAM" id="MobiDB-lite"/>
    </source>
</evidence>
<evidence type="ECO:0000256" key="8">
    <source>
        <dbReference type="ARBA" id="ARBA00023170"/>
    </source>
</evidence>
<feature type="region of interest" description="Disordered" evidence="10">
    <location>
        <begin position="286"/>
        <end position="317"/>
    </location>
</feature>
<keyword evidence="8" id="KW-0675">Receptor</keyword>
<evidence type="ECO:0000256" key="9">
    <source>
        <dbReference type="ARBA" id="ARBA00023242"/>
    </source>
</evidence>
<keyword evidence="4" id="KW-0862">Zinc</keyword>